<reference evidence="7 8" key="1">
    <citation type="submission" date="2018-06" db="EMBL/GenBank/DDBJ databases">
        <title>Genomic Encyclopedia of Archaeal and Bacterial Type Strains, Phase II (KMG-II): from individual species to whole genera.</title>
        <authorList>
            <person name="Goeker M."/>
        </authorList>
    </citation>
    <scope>NUCLEOTIDE SEQUENCE [LARGE SCALE GENOMIC DNA]</scope>
    <source>
        <strain evidence="7 8">DSM 13087</strain>
    </source>
</reference>
<organism evidence="7 8">
    <name type="scientific">Roseinatronobacter thiooxidans</name>
    <dbReference type="NCBI Taxonomy" id="121821"/>
    <lineage>
        <taxon>Bacteria</taxon>
        <taxon>Pseudomonadati</taxon>
        <taxon>Pseudomonadota</taxon>
        <taxon>Alphaproteobacteria</taxon>
        <taxon>Rhodobacterales</taxon>
        <taxon>Paracoccaceae</taxon>
        <taxon>Roseinatronobacter</taxon>
    </lineage>
</organism>
<evidence type="ECO:0000313" key="7">
    <source>
        <dbReference type="EMBL" id="PZX46576.1"/>
    </source>
</evidence>
<protein>
    <recommendedName>
        <fullName evidence="3">17 kDa surface antigen</fullName>
    </recommendedName>
</protein>
<dbReference type="EMBL" id="QKZQ01000003">
    <property type="protein sequence ID" value="PZX46576.1"/>
    <property type="molecule type" value="Genomic_DNA"/>
</dbReference>
<feature type="domain" description="Glycine zipper 2TM" evidence="6">
    <location>
        <begin position="30"/>
        <end position="70"/>
    </location>
</feature>
<gene>
    <name evidence="7" type="ORF">LY56_00777</name>
</gene>
<comment type="subcellular location">
    <subcellularLocation>
        <location evidence="1">Cell outer membrane</location>
        <topology evidence="1">Lipid-anchor</topology>
    </subcellularLocation>
</comment>
<evidence type="ECO:0000256" key="5">
    <source>
        <dbReference type="SAM" id="SignalP"/>
    </source>
</evidence>
<comment type="caution">
    <text evidence="7">The sequence shown here is derived from an EMBL/GenBank/DDBJ whole genome shotgun (WGS) entry which is preliminary data.</text>
</comment>
<evidence type="ECO:0000259" key="6">
    <source>
        <dbReference type="Pfam" id="PF05433"/>
    </source>
</evidence>
<comment type="similarity">
    <text evidence="2">Belongs to the rickettsiale 17 kDa surface antigen family.</text>
</comment>
<evidence type="ECO:0000256" key="2">
    <source>
        <dbReference type="ARBA" id="ARBA00008681"/>
    </source>
</evidence>
<keyword evidence="5" id="KW-0732">Signal</keyword>
<evidence type="ECO:0000256" key="3">
    <source>
        <dbReference type="ARBA" id="ARBA00015281"/>
    </source>
</evidence>
<accession>A0A2W7QGX9</accession>
<feature type="signal peptide" evidence="5">
    <location>
        <begin position="1"/>
        <end position="17"/>
    </location>
</feature>
<dbReference type="Proteomes" id="UP000249364">
    <property type="component" value="Unassembled WGS sequence"/>
</dbReference>
<feature type="chain" id="PRO_5015969664" description="17 kDa surface antigen" evidence="5">
    <location>
        <begin position="18"/>
        <end position="90"/>
    </location>
</feature>
<dbReference type="AlphaFoldDB" id="A0A2W7QGX9"/>
<dbReference type="Pfam" id="PF05433">
    <property type="entry name" value="Rick_17kDa_Anti"/>
    <property type="match status" value="1"/>
</dbReference>
<evidence type="ECO:0000313" key="8">
    <source>
        <dbReference type="Proteomes" id="UP000249364"/>
    </source>
</evidence>
<proteinExistence type="inferred from homology"/>
<dbReference type="PROSITE" id="PS51257">
    <property type="entry name" value="PROKAR_LIPOPROTEIN"/>
    <property type="match status" value="1"/>
</dbReference>
<evidence type="ECO:0000256" key="4">
    <source>
        <dbReference type="ARBA" id="ARBA00023288"/>
    </source>
</evidence>
<dbReference type="GO" id="GO:0009279">
    <property type="term" value="C:cell outer membrane"/>
    <property type="evidence" value="ECO:0007669"/>
    <property type="project" value="UniProtKB-SubCell"/>
</dbReference>
<dbReference type="RefSeq" id="WP_071470837.1">
    <property type="nucleotide sequence ID" value="NZ_MEHT01000045.1"/>
</dbReference>
<dbReference type="InterPro" id="IPR008816">
    <property type="entry name" value="Gly_zipper_2TM_dom"/>
</dbReference>
<evidence type="ECO:0000256" key="1">
    <source>
        <dbReference type="ARBA" id="ARBA00004459"/>
    </source>
</evidence>
<keyword evidence="4" id="KW-0449">Lipoprotein</keyword>
<dbReference type="STRING" id="121821.GCA_001870675_03072"/>
<keyword evidence="8" id="KW-1185">Reference proteome</keyword>
<name>A0A2W7QGX9_9RHOB</name>
<sequence length="90" mass="8917">MKKLFPVTILAATLALAGCQMTQTERSVVGGVAGAAGGLAVGNLLGANTNWTILTTVAGAAAGTLLAQNARTGTCAYARGDGTYYEAPCP</sequence>